<dbReference type="InterPro" id="IPR006050">
    <property type="entry name" value="DNA_photolyase_N"/>
</dbReference>
<dbReference type="GO" id="GO:0071949">
    <property type="term" value="F:FAD binding"/>
    <property type="evidence" value="ECO:0007669"/>
    <property type="project" value="TreeGrafter"/>
</dbReference>
<dbReference type="SUPFAM" id="SSF48173">
    <property type="entry name" value="Cryptochrome/photolyase FAD-binding domain"/>
    <property type="match status" value="1"/>
</dbReference>
<dbReference type="AlphaFoldDB" id="A0AAX1EEM4"/>
<comment type="catalytic activity">
    <reaction evidence="9">
        <text>cyclobutadipyrimidine (in DNA) = 2 pyrimidine residues (in DNA).</text>
        <dbReference type="EC" id="4.1.99.3"/>
    </reaction>
</comment>
<dbReference type="Proteomes" id="UP000295517">
    <property type="component" value="Chromosome"/>
</dbReference>
<comment type="similarity">
    <text evidence="2">Belongs to the DNA photolyase class-1 family.</text>
</comment>
<dbReference type="SUPFAM" id="SSF52425">
    <property type="entry name" value="Cryptochrome/photolyase, N-terminal domain"/>
    <property type="match status" value="1"/>
</dbReference>
<comment type="similarity">
    <text evidence="14">Belongs to the DNA photolyase family.</text>
</comment>
<evidence type="ECO:0000256" key="3">
    <source>
        <dbReference type="ARBA" id="ARBA00013149"/>
    </source>
</evidence>
<comment type="cofactor">
    <cofactor evidence="1">
        <name>(6R)-5,10-methylene-5,6,7,8-tetrahydrofolate</name>
        <dbReference type="ChEBI" id="CHEBI:15636"/>
    </cofactor>
</comment>
<evidence type="ECO:0000256" key="12">
    <source>
        <dbReference type="PIRSR" id="PIRSR602081-1"/>
    </source>
</evidence>
<evidence type="ECO:0000256" key="6">
    <source>
        <dbReference type="ARBA" id="ARBA00022827"/>
    </source>
</evidence>
<comment type="cofactor">
    <cofactor evidence="12">
        <name>FAD</name>
        <dbReference type="ChEBI" id="CHEBI:57692"/>
    </cofactor>
    <text evidence="12">Binds 1 FAD per subunit.</text>
</comment>
<dbReference type="InterPro" id="IPR014729">
    <property type="entry name" value="Rossmann-like_a/b/a_fold"/>
</dbReference>
<evidence type="ECO:0000256" key="9">
    <source>
        <dbReference type="ARBA" id="ARBA00033999"/>
    </source>
</evidence>
<dbReference type="InterPro" id="IPR005101">
    <property type="entry name" value="Cryptochr/Photolyase_FAD-bd"/>
</dbReference>
<dbReference type="PANTHER" id="PTHR11455">
    <property type="entry name" value="CRYPTOCHROME"/>
    <property type="match status" value="1"/>
</dbReference>
<evidence type="ECO:0000256" key="4">
    <source>
        <dbReference type="ARBA" id="ARBA00014046"/>
    </source>
</evidence>
<evidence type="ECO:0000256" key="11">
    <source>
        <dbReference type="ARBA" id="ARBA00083107"/>
    </source>
</evidence>
<dbReference type="Gene3D" id="3.40.50.620">
    <property type="entry name" value="HUPs"/>
    <property type="match status" value="1"/>
</dbReference>
<evidence type="ECO:0000313" key="17">
    <source>
        <dbReference type="Proteomes" id="UP000295517"/>
    </source>
</evidence>
<evidence type="ECO:0000256" key="7">
    <source>
        <dbReference type="ARBA" id="ARBA00022991"/>
    </source>
</evidence>
<sequence length="473" mass="54654">MNITLIWFRKDLRLTDNPAFISACNYSEAVIPLYILDKTTNSLGGAQQWWIHYSLQALADSLKKEGLKLVLRQGNPLDIIVSLTESLPIQTVYWNHCYEPLAIKRDKKIKSVLQQSGIEVKTINGSLLNEPWKIKNQQGDYYKIFTSFWKQCLQVTTVPEKISLTNSPKSYDVLSDRLEEWNLLPGKPNWASAFAKHWQPGEEGAHTKLNEFIEHHLTNYKIARDKPAENATSKLSPHLHFGEISPWDVWRAVESAKLDTSCNLSSAEHFLSEMGWREFSYHLLYHFPALPYENYKTEFDAFPWQKDDAALACWQNGVTGYPIIDAGMRELWTTGYMHNRVRMIVASFLTKDLLIDWRLGADWFFDTLVDADLASNSANWQWVSGCGVDASPYFRIFNPVLQSQKFDPDGSYIRRWVPELSQLKNSSIHAPWMGDSASQRLVETKYPKPIIDHQKARDRALDYYKHLKKEVSK</sequence>
<keyword evidence="5 12" id="KW-0285">Flavoprotein</keyword>
<dbReference type="GO" id="GO:0009416">
    <property type="term" value="P:response to light stimulus"/>
    <property type="evidence" value="ECO:0007669"/>
    <property type="project" value="TreeGrafter"/>
</dbReference>
<organism evidence="16 17">
    <name type="scientific">Legionella israelensis</name>
    <dbReference type="NCBI Taxonomy" id="454"/>
    <lineage>
        <taxon>Bacteria</taxon>
        <taxon>Pseudomonadati</taxon>
        <taxon>Pseudomonadota</taxon>
        <taxon>Gammaproteobacteria</taxon>
        <taxon>Legionellales</taxon>
        <taxon>Legionellaceae</taxon>
        <taxon>Legionella</taxon>
    </lineage>
</organism>
<feature type="binding site" evidence="12">
    <location>
        <position position="270"/>
    </location>
    <ligand>
        <name>FAD</name>
        <dbReference type="ChEBI" id="CHEBI:57692"/>
    </ligand>
</feature>
<dbReference type="InterPro" id="IPR002081">
    <property type="entry name" value="Cryptochrome/DNA_photolyase_1"/>
</dbReference>
<dbReference type="PROSITE" id="PS51645">
    <property type="entry name" value="PHR_CRY_ALPHA_BETA"/>
    <property type="match status" value="1"/>
</dbReference>
<feature type="binding site" evidence="12">
    <location>
        <position position="220"/>
    </location>
    <ligand>
        <name>FAD</name>
        <dbReference type="ChEBI" id="CHEBI:57692"/>
    </ligand>
</feature>
<dbReference type="PANTHER" id="PTHR11455:SF9">
    <property type="entry name" value="CRYPTOCHROME CIRCADIAN CLOCK 5 ISOFORM X1"/>
    <property type="match status" value="1"/>
</dbReference>
<dbReference type="Gene3D" id="1.10.579.10">
    <property type="entry name" value="DNA Cyclobutane Dipyrimidine Photolyase, subunit A, domain 3"/>
    <property type="match status" value="1"/>
</dbReference>
<keyword evidence="7 14" id="KW-0157">Chromophore</keyword>
<dbReference type="GO" id="GO:0003904">
    <property type="term" value="F:deoxyribodipyrimidine photo-lyase activity"/>
    <property type="evidence" value="ECO:0007669"/>
    <property type="project" value="UniProtKB-EC"/>
</dbReference>
<dbReference type="RefSeq" id="WP_135059930.1">
    <property type="nucleotide sequence ID" value="NZ_CP038254.1"/>
</dbReference>
<feature type="binding site" evidence="12">
    <location>
        <begin position="370"/>
        <end position="372"/>
    </location>
    <ligand>
        <name>FAD</name>
        <dbReference type="ChEBI" id="CHEBI:57692"/>
    </ligand>
</feature>
<feature type="site" description="Electron transfer via tryptophanyl radical" evidence="13">
    <location>
        <position position="380"/>
    </location>
</feature>
<evidence type="ECO:0000313" key="16">
    <source>
        <dbReference type="EMBL" id="QBR83556.1"/>
    </source>
</evidence>
<dbReference type="EC" id="4.1.99.3" evidence="3"/>
<feature type="binding site" evidence="12">
    <location>
        <begin position="232"/>
        <end position="236"/>
    </location>
    <ligand>
        <name>FAD</name>
        <dbReference type="ChEBI" id="CHEBI:57692"/>
    </ligand>
</feature>
<evidence type="ECO:0000256" key="2">
    <source>
        <dbReference type="ARBA" id="ARBA00005862"/>
    </source>
</evidence>
<feature type="site" description="Electron transfer via tryptophanyl radical" evidence="13">
    <location>
        <position position="304"/>
    </location>
</feature>
<dbReference type="GO" id="GO:0003677">
    <property type="term" value="F:DNA binding"/>
    <property type="evidence" value="ECO:0007669"/>
    <property type="project" value="TreeGrafter"/>
</dbReference>
<dbReference type="Pfam" id="PF00875">
    <property type="entry name" value="DNA_photolyase"/>
    <property type="match status" value="1"/>
</dbReference>
<dbReference type="PROSITE" id="PS00691">
    <property type="entry name" value="DNA_PHOTOLYASES_1_2"/>
    <property type="match status" value="1"/>
</dbReference>
<dbReference type="InterPro" id="IPR036155">
    <property type="entry name" value="Crypto/Photolyase_N_sf"/>
</dbReference>
<evidence type="ECO:0000256" key="10">
    <source>
        <dbReference type="ARBA" id="ARBA00059220"/>
    </source>
</evidence>
<evidence type="ECO:0000259" key="15">
    <source>
        <dbReference type="PROSITE" id="PS51645"/>
    </source>
</evidence>
<dbReference type="PROSITE" id="PS00394">
    <property type="entry name" value="DNA_PHOTOLYASES_1_1"/>
    <property type="match status" value="1"/>
</dbReference>
<accession>A0AAX1EEM4</accession>
<dbReference type="InterPro" id="IPR036134">
    <property type="entry name" value="Crypto/Photolyase_FAD-like_sf"/>
</dbReference>
<evidence type="ECO:0000256" key="5">
    <source>
        <dbReference type="ARBA" id="ARBA00022630"/>
    </source>
</evidence>
<dbReference type="GO" id="GO:0000719">
    <property type="term" value="P:photoreactive repair"/>
    <property type="evidence" value="ECO:0007669"/>
    <property type="project" value="UniProtKB-ARBA"/>
</dbReference>
<gene>
    <name evidence="16" type="ORF">E3983_03790</name>
</gene>
<dbReference type="Gene3D" id="1.25.40.80">
    <property type="match status" value="1"/>
</dbReference>
<name>A0AAX1EEM4_9GAMM</name>
<protein>
    <recommendedName>
        <fullName evidence="4">Deoxyribodipyrimidine photo-lyase</fullName>
        <ecNumber evidence="3">4.1.99.3</ecNumber>
    </recommendedName>
    <alternativeName>
        <fullName evidence="8">DNA photolyase</fullName>
    </alternativeName>
    <alternativeName>
        <fullName evidence="11">Photoreactivating enzyme</fullName>
    </alternativeName>
</protein>
<feature type="site" description="Electron transfer via tryptophanyl radical" evidence="13">
    <location>
        <position position="357"/>
    </location>
</feature>
<evidence type="ECO:0000256" key="13">
    <source>
        <dbReference type="PIRSR" id="PIRSR602081-2"/>
    </source>
</evidence>
<reference evidence="16 17" key="1">
    <citation type="submission" date="2019-03" db="EMBL/GenBank/DDBJ databases">
        <title>Diverse conjugative elements silence natural transformation in Legionella species.</title>
        <authorList>
            <person name="Durieux I."/>
            <person name="Ginevra C."/>
            <person name="Attaiech L."/>
            <person name="Picq K."/>
            <person name="Juan P.A."/>
            <person name="Jarraud S."/>
            <person name="Charpentier X."/>
        </authorList>
    </citation>
    <scope>NUCLEOTIDE SEQUENCE [LARGE SCALE GENOMIC DNA]</scope>
    <source>
        <strain evidence="16 17">HL-0427-4011</strain>
    </source>
</reference>
<dbReference type="PRINTS" id="PR00147">
    <property type="entry name" value="DNAPHOTLYASE"/>
</dbReference>
<evidence type="ECO:0000256" key="8">
    <source>
        <dbReference type="ARBA" id="ARBA00031671"/>
    </source>
</evidence>
<keyword evidence="6 12" id="KW-0274">FAD</keyword>
<comment type="function">
    <text evidence="10">Involved in repair of UV radiation-induced DNA damage. Catalyzes the light-dependent monomerization (300-600 nm) of cyclobutyl pyrimidine dimers (in cis-syn configuration), which are formed between adjacent bases on the same DNA strand upon exposure to ultraviolet radiation.</text>
</comment>
<dbReference type="EMBL" id="CP038254">
    <property type="protein sequence ID" value="QBR83556.1"/>
    <property type="molecule type" value="Genomic_DNA"/>
</dbReference>
<dbReference type="Pfam" id="PF03441">
    <property type="entry name" value="FAD_binding_7"/>
    <property type="match status" value="1"/>
</dbReference>
<evidence type="ECO:0000256" key="1">
    <source>
        <dbReference type="ARBA" id="ARBA00001932"/>
    </source>
</evidence>
<dbReference type="FunFam" id="1.10.579.10:FF:000003">
    <property type="entry name" value="Deoxyribodipyrimidine photo-lyase"/>
    <property type="match status" value="1"/>
</dbReference>
<feature type="domain" description="Photolyase/cryptochrome alpha/beta" evidence="15">
    <location>
        <begin position="2"/>
        <end position="128"/>
    </location>
</feature>
<proteinExistence type="inferred from homology"/>
<dbReference type="InterPro" id="IPR018394">
    <property type="entry name" value="DNA_photolyase_1_CS_C"/>
</dbReference>
<evidence type="ECO:0000256" key="14">
    <source>
        <dbReference type="RuleBase" id="RU004182"/>
    </source>
</evidence>